<proteinExistence type="inferred from homology"/>
<dbReference type="GO" id="GO:0016787">
    <property type="term" value="F:hydrolase activity"/>
    <property type="evidence" value="ECO:0007669"/>
    <property type="project" value="UniProtKB-KW"/>
</dbReference>
<dbReference type="PANTHER" id="PTHR42978">
    <property type="entry name" value="QUORUM-QUENCHING LACTONASE YTNP-RELATED-RELATED"/>
    <property type="match status" value="1"/>
</dbReference>
<evidence type="ECO:0000313" key="7">
    <source>
        <dbReference type="EMBL" id="QEX16857.1"/>
    </source>
</evidence>
<dbReference type="GO" id="GO:0046872">
    <property type="term" value="F:metal ion binding"/>
    <property type="evidence" value="ECO:0007669"/>
    <property type="project" value="UniProtKB-KW"/>
</dbReference>
<comment type="similarity">
    <text evidence="1">Belongs to the metallo-beta-lactamase superfamily.</text>
</comment>
<feature type="signal peptide" evidence="5">
    <location>
        <begin position="1"/>
        <end position="27"/>
    </location>
</feature>
<accession>A0A5J6MI65</accession>
<gene>
    <name evidence="7" type="ORF">FRZ44_21520</name>
</gene>
<dbReference type="Gene3D" id="3.60.15.10">
    <property type="entry name" value="Ribonuclease Z/Hydroxyacylglutathione hydrolase-like"/>
    <property type="match status" value="1"/>
</dbReference>
<evidence type="ECO:0000256" key="1">
    <source>
        <dbReference type="ARBA" id="ARBA00007749"/>
    </source>
</evidence>
<evidence type="ECO:0000259" key="6">
    <source>
        <dbReference type="SMART" id="SM00849"/>
    </source>
</evidence>
<dbReference type="OrthoDB" id="9773738at2"/>
<protein>
    <submittedName>
        <fullName evidence="7">MBL fold metallo-hydrolase</fullName>
    </submittedName>
</protein>
<dbReference type="InterPro" id="IPR051013">
    <property type="entry name" value="MBL_superfamily_lactonases"/>
</dbReference>
<keyword evidence="4" id="KW-0862">Zinc</keyword>
<dbReference type="KEGG" id="htq:FRZ44_21520"/>
<keyword evidence="2" id="KW-0479">Metal-binding</keyword>
<dbReference type="RefSeq" id="WP_151177158.1">
    <property type="nucleotide sequence ID" value="NZ_CP042906.1"/>
</dbReference>
<dbReference type="Pfam" id="PF00753">
    <property type="entry name" value="Lactamase_B"/>
    <property type="match status" value="1"/>
</dbReference>
<dbReference type="Proteomes" id="UP000326202">
    <property type="component" value="Chromosome"/>
</dbReference>
<feature type="chain" id="PRO_5023840987" evidence="5">
    <location>
        <begin position="28"/>
        <end position="328"/>
    </location>
</feature>
<reference evidence="7 8" key="1">
    <citation type="submission" date="2019-08" db="EMBL/GenBank/DDBJ databases">
        <title>Hyperibacter terrae gen. nov., sp. nov. and Hyperibacter viscosus sp. nov., two new members in the family Rhodospirillaceae isolated from the rhizosphere of Hypericum perforatum.</title>
        <authorList>
            <person name="Noviana Z."/>
        </authorList>
    </citation>
    <scope>NUCLEOTIDE SEQUENCE [LARGE SCALE GENOMIC DNA]</scope>
    <source>
        <strain evidence="7 8">R5913</strain>
    </source>
</reference>
<name>A0A5J6MI65_9PROT</name>
<dbReference type="PANTHER" id="PTHR42978:SF6">
    <property type="entry name" value="QUORUM-QUENCHING LACTONASE YTNP-RELATED"/>
    <property type="match status" value="1"/>
</dbReference>
<dbReference type="EMBL" id="CP042906">
    <property type="protein sequence ID" value="QEX16857.1"/>
    <property type="molecule type" value="Genomic_DNA"/>
</dbReference>
<evidence type="ECO:0000256" key="4">
    <source>
        <dbReference type="ARBA" id="ARBA00022833"/>
    </source>
</evidence>
<organism evidence="7 8">
    <name type="scientific">Hypericibacter terrae</name>
    <dbReference type="NCBI Taxonomy" id="2602015"/>
    <lineage>
        <taxon>Bacteria</taxon>
        <taxon>Pseudomonadati</taxon>
        <taxon>Pseudomonadota</taxon>
        <taxon>Alphaproteobacteria</taxon>
        <taxon>Rhodospirillales</taxon>
        <taxon>Dongiaceae</taxon>
        <taxon>Hypericibacter</taxon>
    </lineage>
</organism>
<keyword evidence="5" id="KW-0732">Signal</keyword>
<evidence type="ECO:0000256" key="2">
    <source>
        <dbReference type="ARBA" id="ARBA00022723"/>
    </source>
</evidence>
<dbReference type="InterPro" id="IPR036866">
    <property type="entry name" value="RibonucZ/Hydroxyglut_hydro"/>
</dbReference>
<keyword evidence="3 7" id="KW-0378">Hydrolase</keyword>
<dbReference type="CDD" id="cd07720">
    <property type="entry name" value="OPHC2-like_MBL-fold"/>
    <property type="match status" value="1"/>
</dbReference>
<dbReference type="SUPFAM" id="SSF56281">
    <property type="entry name" value="Metallo-hydrolase/oxidoreductase"/>
    <property type="match status" value="1"/>
</dbReference>
<dbReference type="SMART" id="SM00849">
    <property type="entry name" value="Lactamase_B"/>
    <property type="match status" value="1"/>
</dbReference>
<evidence type="ECO:0000313" key="8">
    <source>
        <dbReference type="Proteomes" id="UP000326202"/>
    </source>
</evidence>
<feature type="domain" description="Metallo-beta-lactamase" evidence="6">
    <location>
        <begin position="93"/>
        <end position="298"/>
    </location>
</feature>
<sequence>MTRHSGSLRKVLAAAIAFVAFGLLAQADSFAAAPQVRTQAPGFYRLMLGSFEITALNDGTIDFPMDQLLLNAKPGEVEAAFKNAYLRLPAETSVNAFLINTATKLILVDTGAGALYGPTLGHLLDNLRAAGYRPEEVDTILLTHLHGDHVGGLSLNGKMAFPNATLYVNQKEVSYWLNESKEAGAPESQQGNFKTARQTMGLYLAANRMKPFTGDTQLFPGVKAVDAPGHSPGHTMYQIESDGQKLLLWGDLIHAAAVQFADPGVAIQWDSDPKQAVATRQQVLADAAKNGYWIAGAHLPYPAFGHVRADGKGYVFIPINYTQNRQVH</sequence>
<evidence type="ECO:0000256" key="5">
    <source>
        <dbReference type="SAM" id="SignalP"/>
    </source>
</evidence>
<evidence type="ECO:0000256" key="3">
    <source>
        <dbReference type="ARBA" id="ARBA00022801"/>
    </source>
</evidence>
<keyword evidence="8" id="KW-1185">Reference proteome</keyword>
<dbReference type="InterPro" id="IPR001279">
    <property type="entry name" value="Metallo-B-lactamas"/>
</dbReference>
<dbReference type="AlphaFoldDB" id="A0A5J6MI65"/>